<proteinExistence type="predicted"/>
<reference evidence="1" key="1">
    <citation type="submission" date="2017-02" db="UniProtKB">
        <authorList>
            <consortium name="WormBaseParasite"/>
        </authorList>
    </citation>
    <scope>IDENTIFICATION</scope>
</reference>
<accession>A0A0M3JPE8</accession>
<protein>
    <submittedName>
        <fullName evidence="1">FAD-dependent oxidoreductase</fullName>
    </submittedName>
</protein>
<evidence type="ECO:0000313" key="1">
    <source>
        <dbReference type="WBParaSite" id="ASIM_0000954401-mRNA-1"/>
    </source>
</evidence>
<sequence length="72" mass="8864">LQTYRSILEPLMHEKCTTVMSDKEWFTNWVPHGTDQQKYERMINEYFPRHPVVMADWFRSVAILKEYYSDFE</sequence>
<dbReference type="WBParaSite" id="ASIM_0000954401-mRNA-1">
    <property type="protein sequence ID" value="ASIM_0000954401-mRNA-1"/>
    <property type="gene ID" value="ASIM_0000954401"/>
</dbReference>
<name>A0A0M3JPE8_ANISI</name>
<organism evidence="1">
    <name type="scientific">Anisakis simplex</name>
    <name type="common">Herring worm</name>
    <dbReference type="NCBI Taxonomy" id="6269"/>
    <lineage>
        <taxon>Eukaryota</taxon>
        <taxon>Metazoa</taxon>
        <taxon>Ecdysozoa</taxon>
        <taxon>Nematoda</taxon>
        <taxon>Chromadorea</taxon>
        <taxon>Rhabditida</taxon>
        <taxon>Spirurina</taxon>
        <taxon>Ascaridomorpha</taxon>
        <taxon>Ascaridoidea</taxon>
        <taxon>Anisakidae</taxon>
        <taxon>Anisakis</taxon>
        <taxon>Anisakis simplex complex</taxon>
    </lineage>
</organism>
<dbReference type="AlphaFoldDB" id="A0A0M3JPE8"/>